<evidence type="ECO:0000313" key="2">
    <source>
        <dbReference type="Proteomes" id="UP000249723"/>
    </source>
</evidence>
<evidence type="ECO:0000313" key="1">
    <source>
        <dbReference type="EMBL" id="SDA01633.1"/>
    </source>
</evidence>
<gene>
    <name evidence="1" type="ORF">BZ3500_MVSOF-1268-A1-R1_CHR10-2G02860</name>
</gene>
<dbReference type="Proteomes" id="UP000249723">
    <property type="component" value="Unassembled WGS sequence"/>
</dbReference>
<accession>A0A2X0KA19</accession>
<dbReference type="EMBL" id="FMWP01000117">
    <property type="protein sequence ID" value="SDA01633.1"/>
    <property type="molecule type" value="Genomic_DNA"/>
</dbReference>
<sequence length="65" mass="6819">MGYQNHLGSRLAWAGGRAPPSTPCIPPRFGLARGGAICAGWVAGFFAGPCHGEIRPQAQTKPFII</sequence>
<keyword evidence="2" id="KW-1185">Reference proteome</keyword>
<proteinExistence type="predicted"/>
<dbReference type="AlphaFoldDB" id="A0A2X0KA19"/>
<protein>
    <submittedName>
        <fullName evidence="1">BZ3500_MvSof-1268-A1-R1_Chr10-2g02860 protein</fullName>
    </submittedName>
</protein>
<reference evidence="2" key="1">
    <citation type="submission" date="2016-10" db="EMBL/GenBank/DDBJ databases">
        <authorList>
            <person name="Jeantristanb JTB J.-T."/>
            <person name="Ricardo R."/>
        </authorList>
    </citation>
    <scope>NUCLEOTIDE SEQUENCE [LARGE SCALE GENOMIC DNA]</scope>
</reference>
<organism evidence="1 2">
    <name type="scientific">Microbotryum saponariae</name>
    <dbReference type="NCBI Taxonomy" id="289078"/>
    <lineage>
        <taxon>Eukaryota</taxon>
        <taxon>Fungi</taxon>
        <taxon>Dikarya</taxon>
        <taxon>Basidiomycota</taxon>
        <taxon>Pucciniomycotina</taxon>
        <taxon>Microbotryomycetes</taxon>
        <taxon>Microbotryales</taxon>
        <taxon>Microbotryaceae</taxon>
        <taxon>Microbotryum</taxon>
    </lineage>
</organism>
<name>A0A2X0KA19_9BASI</name>